<proteinExistence type="predicted"/>
<dbReference type="RefSeq" id="WP_211263614.1">
    <property type="nucleotide sequence ID" value="NZ_LTAZ01000013.1"/>
</dbReference>
<protein>
    <recommendedName>
        <fullName evidence="3">Transposase DNA-binding domain protein</fullName>
    </recommendedName>
</protein>
<name>A0A151AAG1_9EURY</name>
<accession>A0A151AAG1</accession>
<evidence type="ECO:0000313" key="2">
    <source>
        <dbReference type="Proteomes" id="UP000075321"/>
    </source>
</evidence>
<dbReference type="Proteomes" id="UP000075321">
    <property type="component" value="Unassembled WGS sequence"/>
</dbReference>
<dbReference type="EMBL" id="LTAZ01000013">
    <property type="protein sequence ID" value="KYH24609.1"/>
    <property type="molecule type" value="Genomic_DNA"/>
</dbReference>
<reference evidence="1 2" key="1">
    <citation type="submission" date="2016-02" db="EMBL/GenBank/DDBJ databases">
        <title>Genome sequence of Halalkalicoccus paucihalophilus DSM 24557.</title>
        <authorList>
            <person name="Poehlein A."/>
            <person name="Daniel R."/>
        </authorList>
    </citation>
    <scope>NUCLEOTIDE SEQUENCE [LARGE SCALE GENOMIC DNA]</scope>
    <source>
        <strain evidence="1 2">DSM 24557</strain>
    </source>
</reference>
<sequence>MIRRTVVVKLAVLQERRDDLRETTERGNRPKQERFCCRKCDYEVQADYNAVVG</sequence>
<evidence type="ECO:0000313" key="1">
    <source>
        <dbReference type="EMBL" id="KYH24609.1"/>
    </source>
</evidence>
<dbReference type="PATRIC" id="fig|1008153.3.peg.3792"/>
<comment type="caution">
    <text evidence="1">The sequence shown here is derived from an EMBL/GenBank/DDBJ whole genome shotgun (WGS) entry which is preliminary data.</text>
</comment>
<keyword evidence="2" id="KW-1185">Reference proteome</keyword>
<gene>
    <name evidence="1" type="ORF">HAPAU_35920</name>
</gene>
<evidence type="ECO:0008006" key="3">
    <source>
        <dbReference type="Google" id="ProtNLM"/>
    </source>
</evidence>
<dbReference type="AlphaFoldDB" id="A0A151AAG1"/>
<organism evidence="1 2">
    <name type="scientific">Halalkalicoccus paucihalophilus</name>
    <dbReference type="NCBI Taxonomy" id="1008153"/>
    <lineage>
        <taxon>Archaea</taxon>
        <taxon>Methanobacteriati</taxon>
        <taxon>Methanobacteriota</taxon>
        <taxon>Stenosarchaea group</taxon>
        <taxon>Halobacteria</taxon>
        <taxon>Halobacteriales</taxon>
        <taxon>Halococcaceae</taxon>
        <taxon>Halalkalicoccus</taxon>
    </lineage>
</organism>